<evidence type="ECO:0000256" key="1">
    <source>
        <dbReference type="ARBA" id="ARBA00022884"/>
    </source>
</evidence>
<dbReference type="CDD" id="cd12276">
    <property type="entry name" value="RRM2_MEI2_EAR1_like"/>
    <property type="match status" value="1"/>
</dbReference>
<accession>A0A1J4KS28</accession>
<dbReference type="InterPro" id="IPR035979">
    <property type="entry name" value="RBD_domain_sf"/>
</dbReference>
<evidence type="ECO:0000313" key="4">
    <source>
        <dbReference type="EMBL" id="OHT14097.1"/>
    </source>
</evidence>
<keyword evidence="5" id="KW-1185">Reference proteome</keyword>
<comment type="caution">
    <text evidence="4">The sequence shown here is derived from an EMBL/GenBank/DDBJ whole genome shotgun (WGS) entry which is preliminary data.</text>
</comment>
<sequence>MITSKISQLRNNDTYIDLCTYPKDYLNCLNYEYLIKEIPCRALKMGNIPFNDFNEDNFKFVIEATIGGIEKIETEELSKGIAIIHFYDISDAMQMRLSRLVYSKRQIVSIFGEEYPVTNKKRPPNNGTIVVFNVPSNISDQVVITKFNKFGPIRQLRRTPKKETQRFIEFFDIRDADCAKNQLNRRMVNFFGCKSRISIDFSHPGSYRLNNSKYYTSNLPERT</sequence>
<dbReference type="Gene3D" id="3.30.70.330">
    <property type="match status" value="1"/>
</dbReference>
<protein>
    <submittedName>
        <fullName evidence="4">RNA-binding protein</fullName>
    </submittedName>
</protein>
<dbReference type="VEuPathDB" id="TrichDB:TRFO_03098"/>
<feature type="domain" description="RRM" evidence="3">
    <location>
        <begin position="127"/>
        <end position="204"/>
    </location>
</feature>
<organism evidence="4 5">
    <name type="scientific">Tritrichomonas foetus</name>
    <dbReference type="NCBI Taxonomy" id="1144522"/>
    <lineage>
        <taxon>Eukaryota</taxon>
        <taxon>Metamonada</taxon>
        <taxon>Parabasalia</taxon>
        <taxon>Tritrichomonadida</taxon>
        <taxon>Tritrichomonadidae</taxon>
        <taxon>Tritrichomonas</taxon>
    </lineage>
</organism>
<dbReference type="OrthoDB" id="10265654at2759"/>
<name>A0A1J4KS28_9EUKA</name>
<dbReference type="EMBL" id="MLAK01000421">
    <property type="protein sequence ID" value="OHT14097.1"/>
    <property type="molecule type" value="Genomic_DNA"/>
</dbReference>
<reference evidence="4" key="1">
    <citation type="submission" date="2016-10" db="EMBL/GenBank/DDBJ databases">
        <authorList>
            <person name="Benchimol M."/>
            <person name="Almeida L.G."/>
            <person name="Vasconcelos A.T."/>
            <person name="Perreira-Neves A."/>
            <person name="Rosa I.A."/>
            <person name="Tasca T."/>
            <person name="Bogo M.R."/>
            <person name="de Souza W."/>
        </authorList>
    </citation>
    <scope>NUCLEOTIDE SEQUENCE [LARGE SCALE GENOMIC DNA]</scope>
    <source>
        <strain evidence="4">K</strain>
    </source>
</reference>
<dbReference type="PROSITE" id="PS50102">
    <property type="entry name" value="RRM"/>
    <property type="match status" value="1"/>
</dbReference>
<dbReference type="RefSeq" id="XP_068367233.1">
    <property type="nucleotide sequence ID" value="XM_068491095.1"/>
</dbReference>
<dbReference type="Pfam" id="PF00076">
    <property type="entry name" value="RRM_1"/>
    <property type="match status" value="1"/>
</dbReference>
<dbReference type="PANTHER" id="PTHR23189">
    <property type="entry name" value="RNA RECOGNITION MOTIF-CONTAINING"/>
    <property type="match status" value="1"/>
</dbReference>
<dbReference type="Proteomes" id="UP000179807">
    <property type="component" value="Unassembled WGS sequence"/>
</dbReference>
<evidence type="ECO:0000259" key="3">
    <source>
        <dbReference type="PROSITE" id="PS50102"/>
    </source>
</evidence>
<evidence type="ECO:0000313" key="5">
    <source>
        <dbReference type="Proteomes" id="UP000179807"/>
    </source>
</evidence>
<evidence type="ECO:0000256" key="2">
    <source>
        <dbReference type="PROSITE-ProRule" id="PRU00176"/>
    </source>
</evidence>
<dbReference type="InterPro" id="IPR012677">
    <property type="entry name" value="Nucleotide-bd_a/b_plait_sf"/>
</dbReference>
<gene>
    <name evidence="4" type="ORF">TRFO_03098</name>
</gene>
<proteinExistence type="predicted"/>
<dbReference type="SUPFAM" id="SSF54928">
    <property type="entry name" value="RNA-binding domain, RBD"/>
    <property type="match status" value="1"/>
</dbReference>
<keyword evidence="1 2" id="KW-0694">RNA-binding</keyword>
<dbReference type="SMART" id="SM00360">
    <property type="entry name" value="RRM"/>
    <property type="match status" value="1"/>
</dbReference>
<dbReference type="InterPro" id="IPR000504">
    <property type="entry name" value="RRM_dom"/>
</dbReference>
<dbReference type="AlphaFoldDB" id="A0A1J4KS28"/>
<dbReference type="GeneID" id="94825799"/>
<dbReference type="GO" id="GO:0003723">
    <property type="term" value="F:RNA binding"/>
    <property type="evidence" value="ECO:0007669"/>
    <property type="project" value="UniProtKB-UniRule"/>
</dbReference>